<evidence type="ECO:0000256" key="1">
    <source>
        <dbReference type="SAM" id="MobiDB-lite"/>
    </source>
</evidence>
<name>A0A438CVI4_VITVI</name>
<dbReference type="AlphaFoldDB" id="A0A438CVI4"/>
<dbReference type="InterPro" id="IPR052343">
    <property type="entry name" value="Retrotransposon-Effector_Assoc"/>
</dbReference>
<reference evidence="2 3" key="1">
    <citation type="journal article" date="2018" name="PLoS Genet.">
        <title>Population sequencing reveals clonal diversity and ancestral inbreeding in the grapevine cultivar Chardonnay.</title>
        <authorList>
            <person name="Roach M.J."/>
            <person name="Johnson D.L."/>
            <person name="Bohlmann J."/>
            <person name="van Vuuren H.J."/>
            <person name="Jones S.J."/>
            <person name="Pretorius I.S."/>
            <person name="Schmidt S.A."/>
            <person name="Borneman A.R."/>
        </authorList>
    </citation>
    <scope>NUCLEOTIDE SEQUENCE [LARGE SCALE GENOMIC DNA]</scope>
    <source>
        <strain evidence="3">cv. Chardonnay</strain>
        <tissue evidence="2">Leaf</tissue>
    </source>
</reference>
<sequence length="760" mass="84001">MVGRKTLKVLVERKTFLVRLEGEHGGEWCLITELSRGSVFVLGFKKDGVGWMIEYLTKAIEMKSHLGFNRKFRGKSRVHLIEVGFNNHGRFIRISEFATNRKSSVLIIPEGDKGRGWENIKNALSSMLVVPYSNAVEKGRKFRGESCSHNHVGSLHRSYVKAVSGEGPRGCGLVPVGRWAQAVVCESNDDSANWAEVGRAVARSLGKKGVVTIVPISGGKGVFFVETTEEAIFLHDMRNLRVEERNIIQLRRWSPKENAEIVGKFRGVVVVVVGDEESRRGSEKSESTWEAVASHSGTGGGRRGERGKSTTRGRYRIREDNRLRKGGERGKTTDRLDGIEEAVEDRAGGDEAIADVGCWAYERKAQSLSKTGPKVDIMGCKSKGPTGLGLSPKENNQVETAVSLSKEEDPSATGKGKTAPRLLEVQSRSSAMKKGLFGSKKLWSTLFPPSFERRQGIRCCSEPILRGKNQADSEEDPKEEASGADFQAKRGFSASPLFSCQFPRKSGGNLVITFSVSSVIYSSFLWFDFFLSESSTPILPGLGLSISEMEVIPACFSIPDVPKCQPLSPKPISPIKDSNMVEIPFTEEEISKAIFQLDRDKAPGSDGFTIAVFQDCWKVIKEDLVRVFAEFHRSGIINQSTNASFIVLTSKRGTSRNIHFTQGAFVQGIQILDAVLIANEIVDEKKRSGEKGVVFKLTLKRPMTMMLLRAEERNVLEGFRVGRNRTRLAKMLDCKVSKWPILYLGLPLGGNPKACGFWIP</sequence>
<protein>
    <recommendedName>
        <fullName evidence="4">DUF4283 domain-containing protein</fullName>
    </recommendedName>
</protein>
<gene>
    <name evidence="2" type="ORF">CK203_092565</name>
</gene>
<dbReference type="Gene3D" id="3.10.450.700">
    <property type="match status" value="1"/>
</dbReference>
<dbReference type="PANTHER" id="PTHR46890">
    <property type="entry name" value="NON-LTR RETROLELEMENT REVERSE TRANSCRIPTASE-LIKE PROTEIN-RELATED"/>
    <property type="match status" value="1"/>
</dbReference>
<accession>A0A438CVI4</accession>
<organism evidence="2 3">
    <name type="scientific">Vitis vinifera</name>
    <name type="common">Grape</name>
    <dbReference type="NCBI Taxonomy" id="29760"/>
    <lineage>
        <taxon>Eukaryota</taxon>
        <taxon>Viridiplantae</taxon>
        <taxon>Streptophyta</taxon>
        <taxon>Embryophyta</taxon>
        <taxon>Tracheophyta</taxon>
        <taxon>Spermatophyta</taxon>
        <taxon>Magnoliopsida</taxon>
        <taxon>eudicotyledons</taxon>
        <taxon>Gunneridae</taxon>
        <taxon>Pentapetalae</taxon>
        <taxon>rosids</taxon>
        <taxon>Vitales</taxon>
        <taxon>Vitaceae</taxon>
        <taxon>Viteae</taxon>
        <taxon>Vitis</taxon>
    </lineage>
</organism>
<proteinExistence type="predicted"/>
<dbReference type="Proteomes" id="UP000288805">
    <property type="component" value="Unassembled WGS sequence"/>
</dbReference>
<dbReference type="EMBL" id="QGNW01001963">
    <property type="protein sequence ID" value="RVW27216.1"/>
    <property type="molecule type" value="Genomic_DNA"/>
</dbReference>
<evidence type="ECO:0000313" key="2">
    <source>
        <dbReference type="EMBL" id="RVW27216.1"/>
    </source>
</evidence>
<evidence type="ECO:0000313" key="3">
    <source>
        <dbReference type="Proteomes" id="UP000288805"/>
    </source>
</evidence>
<comment type="caution">
    <text evidence="2">The sequence shown here is derived from an EMBL/GenBank/DDBJ whole genome shotgun (WGS) entry which is preliminary data.</text>
</comment>
<dbReference type="PANTHER" id="PTHR46890:SF50">
    <property type="entry name" value="RNA-DIRECTED DNA POLYMERASE, EUKARYOTA, REVERSE TRANSCRIPTASE ZINC-BINDING DOMAIN PROTEIN-RELATED"/>
    <property type="match status" value="1"/>
</dbReference>
<evidence type="ECO:0008006" key="4">
    <source>
        <dbReference type="Google" id="ProtNLM"/>
    </source>
</evidence>
<feature type="region of interest" description="Disordered" evidence="1">
    <location>
        <begin position="280"/>
        <end position="314"/>
    </location>
</feature>